<dbReference type="Proteomes" id="UP000886998">
    <property type="component" value="Unassembled WGS sequence"/>
</dbReference>
<evidence type="ECO:0000313" key="1">
    <source>
        <dbReference type="EMBL" id="GFY69887.1"/>
    </source>
</evidence>
<dbReference type="EMBL" id="BMAV01017871">
    <property type="protein sequence ID" value="GFY69887.1"/>
    <property type="molecule type" value="Genomic_DNA"/>
</dbReference>
<gene>
    <name evidence="1" type="primary">AVEN_224874_1</name>
    <name evidence="1" type="ORF">TNIN_252571</name>
</gene>
<comment type="caution">
    <text evidence="1">The sequence shown here is derived from an EMBL/GenBank/DDBJ whole genome shotgun (WGS) entry which is preliminary data.</text>
</comment>
<evidence type="ECO:0000313" key="2">
    <source>
        <dbReference type="Proteomes" id="UP000886998"/>
    </source>
</evidence>
<protein>
    <submittedName>
        <fullName evidence="1">Uncharacterized protein</fullName>
    </submittedName>
</protein>
<reference evidence="1" key="1">
    <citation type="submission" date="2020-08" db="EMBL/GenBank/DDBJ databases">
        <title>Multicomponent nature underlies the extraordinary mechanical properties of spider dragline silk.</title>
        <authorList>
            <person name="Kono N."/>
            <person name="Nakamura H."/>
            <person name="Mori M."/>
            <person name="Yoshida Y."/>
            <person name="Ohtoshi R."/>
            <person name="Malay A.D."/>
            <person name="Moran D.A.P."/>
            <person name="Tomita M."/>
            <person name="Numata K."/>
            <person name="Arakawa K."/>
        </authorList>
    </citation>
    <scope>NUCLEOTIDE SEQUENCE</scope>
</reference>
<dbReference type="OrthoDB" id="10390712at2759"/>
<sequence length="115" mass="13193">MKIICIRSRKLSIKLDSIFNFKVTLDIGLSSLVKHWSVTVLETRKLTGVATAMFCKSGPFHHKSLVSSSFTSIPRERTSAGLIFDEICFHWKSLDNCWIYDIRLPTKVFSWFGGY</sequence>
<proteinExistence type="predicted"/>
<accession>A0A8X6YFW9</accession>
<keyword evidence="2" id="KW-1185">Reference proteome</keyword>
<dbReference type="AlphaFoldDB" id="A0A8X6YFW9"/>
<name>A0A8X6YFW9_9ARAC</name>
<organism evidence="1 2">
    <name type="scientific">Trichonephila inaurata madagascariensis</name>
    <dbReference type="NCBI Taxonomy" id="2747483"/>
    <lineage>
        <taxon>Eukaryota</taxon>
        <taxon>Metazoa</taxon>
        <taxon>Ecdysozoa</taxon>
        <taxon>Arthropoda</taxon>
        <taxon>Chelicerata</taxon>
        <taxon>Arachnida</taxon>
        <taxon>Araneae</taxon>
        <taxon>Araneomorphae</taxon>
        <taxon>Entelegynae</taxon>
        <taxon>Araneoidea</taxon>
        <taxon>Nephilidae</taxon>
        <taxon>Trichonephila</taxon>
        <taxon>Trichonephila inaurata</taxon>
    </lineage>
</organism>